<organism evidence="2 3">
    <name type="scientific">Portunus trituberculatus</name>
    <name type="common">Swimming crab</name>
    <name type="synonym">Neptunus trituberculatus</name>
    <dbReference type="NCBI Taxonomy" id="210409"/>
    <lineage>
        <taxon>Eukaryota</taxon>
        <taxon>Metazoa</taxon>
        <taxon>Ecdysozoa</taxon>
        <taxon>Arthropoda</taxon>
        <taxon>Crustacea</taxon>
        <taxon>Multicrustacea</taxon>
        <taxon>Malacostraca</taxon>
        <taxon>Eumalacostraca</taxon>
        <taxon>Eucarida</taxon>
        <taxon>Decapoda</taxon>
        <taxon>Pleocyemata</taxon>
        <taxon>Brachyura</taxon>
        <taxon>Eubrachyura</taxon>
        <taxon>Portunoidea</taxon>
        <taxon>Portunidae</taxon>
        <taxon>Portuninae</taxon>
        <taxon>Portunus</taxon>
    </lineage>
</organism>
<dbReference type="EMBL" id="VSRR010018573">
    <property type="protein sequence ID" value="MPC61476.1"/>
    <property type="molecule type" value="Genomic_DNA"/>
</dbReference>
<protein>
    <submittedName>
        <fullName evidence="2">Uncharacterized protein</fullName>
    </submittedName>
</protein>
<dbReference type="Proteomes" id="UP000324222">
    <property type="component" value="Unassembled WGS sequence"/>
</dbReference>
<name>A0A5B7GV32_PORTR</name>
<accession>A0A5B7GV32</accession>
<dbReference type="AlphaFoldDB" id="A0A5B7GV32"/>
<evidence type="ECO:0000256" key="1">
    <source>
        <dbReference type="SAM" id="MobiDB-lite"/>
    </source>
</evidence>
<proteinExistence type="predicted"/>
<sequence>MGVLSPRVLVWREEEVLRGALQAVAVVGRRRRRFLLPLEGVQSAAVHHHRSQQRQQRRRQHAARAQVHPGQRRQQAARRRSLVQAGGAVHGAVAPQVSGQARLDLRAAVRAQVHAHR</sequence>
<feature type="compositionally biased region" description="Low complexity" evidence="1">
    <location>
        <begin position="63"/>
        <end position="74"/>
    </location>
</feature>
<feature type="region of interest" description="Disordered" evidence="1">
    <location>
        <begin position="45"/>
        <end position="89"/>
    </location>
</feature>
<keyword evidence="3" id="KW-1185">Reference proteome</keyword>
<reference evidence="2 3" key="1">
    <citation type="submission" date="2019-05" db="EMBL/GenBank/DDBJ databases">
        <title>Another draft genome of Portunus trituberculatus and its Hox gene families provides insights of decapod evolution.</title>
        <authorList>
            <person name="Jeong J.-H."/>
            <person name="Song I."/>
            <person name="Kim S."/>
            <person name="Choi T."/>
            <person name="Kim D."/>
            <person name="Ryu S."/>
            <person name="Kim W."/>
        </authorList>
    </citation>
    <scope>NUCLEOTIDE SEQUENCE [LARGE SCALE GENOMIC DNA]</scope>
    <source>
        <tissue evidence="2">Muscle</tissue>
    </source>
</reference>
<evidence type="ECO:0000313" key="3">
    <source>
        <dbReference type="Proteomes" id="UP000324222"/>
    </source>
</evidence>
<feature type="compositionally biased region" description="Basic residues" evidence="1">
    <location>
        <begin position="46"/>
        <end position="62"/>
    </location>
</feature>
<comment type="caution">
    <text evidence="2">The sequence shown here is derived from an EMBL/GenBank/DDBJ whole genome shotgun (WGS) entry which is preliminary data.</text>
</comment>
<gene>
    <name evidence="2" type="ORF">E2C01_055548</name>
</gene>
<evidence type="ECO:0000313" key="2">
    <source>
        <dbReference type="EMBL" id="MPC61476.1"/>
    </source>
</evidence>